<dbReference type="InterPro" id="IPR034116">
    <property type="entry name" value="AGE_dom"/>
</dbReference>
<dbReference type="CDD" id="cd00249">
    <property type="entry name" value="AGE"/>
    <property type="match status" value="1"/>
</dbReference>
<dbReference type="Pfam" id="PF07221">
    <property type="entry name" value="GlcNAc_2-epim"/>
    <property type="match status" value="1"/>
</dbReference>
<reference evidence="3" key="2">
    <citation type="journal article" date="2022" name="Sci. Total Environ.">
        <title>Prevalence, transmission, and molecular epidemiology of tet(X)-positive bacteria among humans, animals, and environmental niches in China: An epidemiological, and genomic-based study.</title>
        <authorList>
            <person name="Dong N."/>
            <person name="Zeng Y."/>
            <person name="Cai C."/>
            <person name="Sun C."/>
            <person name="Lu J."/>
            <person name="Liu C."/>
            <person name="Zhou H."/>
            <person name="Sun Q."/>
            <person name="Shu L."/>
            <person name="Wang H."/>
            <person name="Wang Y."/>
            <person name="Wang S."/>
            <person name="Wu C."/>
            <person name="Chan E.W."/>
            <person name="Chen G."/>
            <person name="Shen Z."/>
            <person name="Chen S."/>
            <person name="Zhang R."/>
        </authorList>
    </citation>
    <scope>NUCLEOTIDE SEQUENCE</scope>
    <source>
        <strain evidence="3">R1692</strain>
    </source>
</reference>
<dbReference type="Gene3D" id="1.50.10.10">
    <property type="match status" value="1"/>
</dbReference>
<evidence type="ECO:0000313" key="4">
    <source>
        <dbReference type="Proteomes" id="UP001170954"/>
    </source>
</evidence>
<evidence type="ECO:0000256" key="2">
    <source>
        <dbReference type="ARBA" id="ARBA00023235"/>
    </source>
</evidence>
<comment type="caution">
    <text evidence="3">The sequence shown here is derived from an EMBL/GenBank/DDBJ whole genome shotgun (WGS) entry which is preliminary data.</text>
</comment>
<dbReference type="Proteomes" id="UP001170954">
    <property type="component" value="Unassembled WGS sequence"/>
</dbReference>
<evidence type="ECO:0000313" key="3">
    <source>
        <dbReference type="EMBL" id="MDM1050055.1"/>
    </source>
</evidence>
<accession>A0ABT7NS51</accession>
<reference evidence="3" key="1">
    <citation type="submission" date="2020-06" db="EMBL/GenBank/DDBJ databases">
        <authorList>
            <person name="Dong N."/>
        </authorList>
    </citation>
    <scope>NUCLEOTIDE SEQUENCE</scope>
    <source>
        <strain evidence="3">R1692</strain>
    </source>
</reference>
<dbReference type="InterPro" id="IPR010819">
    <property type="entry name" value="AGE/CE"/>
</dbReference>
<evidence type="ECO:0000256" key="1">
    <source>
        <dbReference type="ARBA" id="ARBA00008558"/>
    </source>
</evidence>
<dbReference type="EMBL" id="JACAGK010000068">
    <property type="protein sequence ID" value="MDM1050055.1"/>
    <property type="molecule type" value="Genomic_DNA"/>
</dbReference>
<comment type="similarity">
    <text evidence="1">Belongs to the N-acylglucosamine 2-epimerase family.</text>
</comment>
<protein>
    <submittedName>
        <fullName evidence="3">AGE family epimerase/isomerase</fullName>
    </submittedName>
</protein>
<sequence>MTIDNIENYLQKYKRTLLDDIVPFWLNNSQDNEYGGFFTCLDREGKVYDTDKFVWLQCRQVWCFAMLYNEVESREEWLDCALLGADFLLNNAVDEQGNWYFSLTREGTPLIQPYNIFSDCFAAMAFAQLFKATGKQEYASVALNTFNNILARKENSKGKYNKVILGVRDLKSFSLPMILSNLVLEVEHLLDNSVVEETLRTTIDTVLNDFYQPEESIILENVGLEGEFVDCFEGRLVNPGHGMEAMWFLMDIGVRNNDLQLIEKAKDISLSLLSYGWDEKYGGIFYFRDIKDKSPLQLEWDQKLWWVHMETLVCLLKGYLHTDDKRCWEWFEKVHDYSWKHFSDPSYGEWFGYLNRQGEPLLSLKGGKWKGCFHVPRGMFQCWKTLEKIIEKNQL</sequence>
<gene>
    <name evidence="3" type="ORF">HX018_17585</name>
</gene>
<dbReference type="InterPro" id="IPR012341">
    <property type="entry name" value="6hp_glycosidase-like_sf"/>
</dbReference>
<dbReference type="InterPro" id="IPR008928">
    <property type="entry name" value="6-hairpin_glycosidase_sf"/>
</dbReference>
<proteinExistence type="inferred from homology"/>
<keyword evidence="4" id="KW-1185">Reference proteome</keyword>
<dbReference type="PANTHER" id="PTHR15108">
    <property type="entry name" value="N-ACYLGLUCOSAMINE-2-EPIMERASE"/>
    <property type="match status" value="1"/>
</dbReference>
<dbReference type="RefSeq" id="WP_286652224.1">
    <property type="nucleotide sequence ID" value="NZ_JACAGK010000068.1"/>
</dbReference>
<organism evidence="3 4">
    <name type="scientific">Sphingobacterium hotanense</name>
    <dbReference type="NCBI Taxonomy" id="649196"/>
    <lineage>
        <taxon>Bacteria</taxon>
        <taxon>Pseudomonadati</taxon>
        <taxon>Bacteroidota</taxon>
        <taxon>Sphingobacteriia</taxon>
        <taxon>Sphingobacteriales</taxon>
        <taxon>Sphingobacteriaceae</taxon>
        <taxon>Sphingobacterium</taxon>
    </lineage>
</organism>
<keyword evidence="2" id="KW-0413">Isomerase</keyword>
<dbReference type="SUPFAM" id="SSF48208">
    <property type="entry name" value="Six-hairpin glycosidases"/>
    <property type="match status" value="1"/>
</dbReference>
<name>A0ABT7NS51_9SPHI</name>